<evidence type="ECO:0000313" key="14">
    <source>
        <dbReference type="EMBL" id="OOR93439.1"/>
    </source>
</evidence>
<dbReference type="GO" id="GO:0042245">
    <property type="term" value="P:RNA repair"/>
    <property type="evidence" value="ECO:0007669"/>
    <property type="project" value="UniProtKB-KW"/>
</dbReference>
<evidence type="ECO:0000313" key="17">
    <source>
        <dbReference type="Proteomes" id="UP000255279"/>
    </source>
</evidence>
<evidence type="ECO:0000256" key="11">
    <source>
        <dbReference type="RuleBase" id="RU003953"/>
    </source>
</evidence>
<evidence type="ECO:0000256" key="8">
    <source>
        <dbReference type="ARBA" id="ARBA00022840"/>
    </source>
</evidence>
<keyword evidence="16" id="KW-1185">Reference proteome</keyword>
<keyword evidence="2 11" id="KW-0808">Transferase</keyword>
<keyword evidence="10 11" id="KW-0694">RNA-binding</keyword>
<protein>
    <submittedName>
        <fullName evidence="15">Multifunctional CCA protein</fullName>
    </submittedName>
</protein>
<keyword evidence="4" id="KW-0548">Nucleotidyltransferase</keyword>
<dbReference type="PANTHER" id="PTHR47545">
    <property type="entry name" value="MULTIFUNCTIONAL CCA PROTEIN"/>
    <property type="match status" value="1"/>
</dbReference>
<proteinExistence type="inferred from homology"/>
<reference evidence="14 16" key="1">
    <citation type="submission" date="2017-02" db="EMBL/GenBank/DDBJ databases">
        <title>Draft genome sequence of Moraxella caviae CCUG 355 type strain.</title>
        <authorList>
            <person name="Engstrom-Jakobsson H."/>
            <person name="Salva-Serra F."/>
            <person name="Thorell K."/>
            <person name="Gonzales-Siles L."/>
            <person name="Karlsson R."/>
            <person name="Boulund F."/>
            <person name="Engstrand L."/>
            <person name="Moore E."/>
        </authorList>
    </citation>
    <scope>NUCLEOTIDE SEQUENCE [LARGE SCALE GENOMIC DNA]</scope>
    <source>
        <strain evidence="14 16">CCUG 355</strain>
    </source>
</reference>
<evidence type="ECO:0000313" key="16">
    <source>
        <dbReference type="Proteomes" id="UP000190435"/>
    </source>
</evidence>
<reference evidence="15 17" key="2">
    <citation type="submission" date="2018-06" db="EMBL/GenBank/DDBJ databases">
        <authorList>
            <consortium name="Pathogen Informatics"/>
            <person name="Doyle S."/>
        </authorList>
    </citation>
    <scope>NUCLEOTIDE SEQUENCE [LARGE SCALE GENOMIC DNA]</scope>
    <source>
        <strain evidence="15 17">NCTC10293</strain>
    </source>
</reference>
<dbReference type="EMBL" id="MUXU01000004">
    <property type="protein sequence ID" value="OOR93439.1"/>
    <property type="molecule type" value="Genomic_DNA"/>
</dbReference>
<name>A0A1T0ACT2_9GAMM</name>
<evidence type="ECO:0000256" key="6">
    <source>
        <dbReference type="ARBA" id="ARBA00022741"/>
    </source>
</evidence>
<dbReference type="InterPro" id="IPR002646">
    <property type="entry name" value="PolA_pol_head_dom"/>
</dbReference>
<dbReference type="RefSeq" id="WP_078275522.1">
    <property type="nucleotide sequence ID" value="NZ_CAACXO010000081.1"/>
</dbReference>
<sequence>MQTLNVYLVGGAVRDALLNLPIKDKDFVVVGATQSTMLDAGFTQVGADFPVFLHPKSHHEYALARLERKTGKGYQGFSVDTAGVSLEDDLLRRDLTINAMAIQVVGLFDDTPVGAVIDPYGGQQDLADKLLRHISPAFAEDPLRVLRVARFYARFYAQGFHVHTDTARLMQAIADSGELHHLSRERIWTESVKALGETHAFAYFELLDDLGILVKILPDLALAWQNRTLRTRTFQALSRACTTKNSESHQEKFAIAIKFALLISAFLPTHAPSGTANVAANTTLARTFDALMPPNAVKTLASLFLAHYHTVSGIITGLSLCDTGKSDDTASGRFIDGKTLLALLEHTKAHKDCAMIFALIDAVCHLNDTHAADQHACQDFISHAIAAYHSVGIAQVDKTLTGKAIGDELARLRLVALDALIDMACKLG</sequence>
<keyword evidence="9" id="KW-0460">Magnesium</keyword>
<evidence type="ECO:0000256" key="7">
    <source>
        <dbReference type="ARBA" id="ARBA00022800"/>
    </source>
</evidence>
<dbReference type="STRING" id="34060.B0181_00400"/>
<dbReference type="AlphaFoldDB" id="A0A1T0ACT2"/>
<dbReference type="Gene3D" id="3.30.460.10">
    <property type="entry name" value="Beta Polymerase, domain 2"/>
    <property type="match status" value="1"/>
</dbReference>
<dbReference type="GO" id="GO:0016779">
    <property type="term" value="F:nucleotidyltransferase activity"/>
    <property type="evidence" value="ECO:0007669"/>
    <property type="project" value="UniProtKB-KW"/>
</dbReference>
<evidence type="ECO:0000256" key="3">
    <source>
        <dbReference type="ARBA" id="ARBA00022694"/>
    </source>
</evidence>
<comment type="similarity">
    <text evidence="11">Belongs to the tRNA nucleotidyltransferase/poly(A) polymerase family.</text>
</comment>
<dbReference type="InterPro" id="IPR050124">
    <property type="entry name" value="tRNA_CCA-adding_enzyme"/>
</dbReference>
<feature type="domain" description="tRNA nucleotidyltransferase/poly(A) polymerase RNA and SrmB- binding" evidence="13">
    <location>
        <begin position="159"/>
        <end position="221"/>
    </location>
</feature>
<evidence type="ECO:0000256" key="9">
    <source>
        <dbReference type="ARBA" id="ARBA00022842"/>
    </source>
</evidence>
<keyword evidence="5" id="KW-0479">Metal-binding</keyword>
<evidence type="ECO:0000259" key="13">
    <source>
        <dbReference type="Pfam" id="PF12627"/>
    </source>
</evidence>
<gene>
    <name evidence="15" type="primary">cca</name>
    <name evidence="14" type="ORF">B0181_00400</name>
    <name evidence="15" type="ORF">NCTC10293_01687</name>
</gene>
<dbReference type="PANTHER" id="PTHR47545:SF1">
    <property type="entry name" value="MULTIFUNCTIONAL CCA PROTEIN"/>
    <property type="match status" value="1"/>
</dbReference>
<dbReference type="InterPro" id="IPR032828">
    <property type="entry name" value="PolyA_RNA-bd"/>
</dbReference>
<dbReference type="EMBL" id="UGQE01000004">
    <property type="protein sequence ID" value="STZ14098.1"/>
    <property type="molecule type" value="Genomic_DNA"/>
</dbReference>
<evidence type="ECO:0000256" key="4">
    <source>
        <dbReference type="ARBA" id="ARBA00022695"/>
    </source>
</evidence>
<dbReference type="GO" id="GO:0046872">
    <property type="term" value="F:metal ion binding"/>
    <property type="evidence" value="ECO:0007669"/>
    <property type="project" value="UniProtKB-KW"/>
</dbReference>
<evidence type="ECO:0000256" key="10">
    <source>
        <dbReference type="ARBA" id="ARBA00022884"/>
    </source>
</evidence>
<evidence type="ECO:0000256" key="2">
    <source>
        <dbReference type="ARBA" id="ARBA00022679"/>
    </source>
</evidence>
<dbReference type="GO" id="GO:0008033">
    <property type="term" value="P:tRNA processing"/>
    <property type="evidence" value="ECO:0007669"/>
    <property type="project" value="UniProtKB-KW"/>
</dbReference>
<dbReference type="Proteomes" id="UP000190435">
    <property type="component" value="Unassembled WGS sequence"/>
</dbReference>
<evidence type="ECO:0000256" key="1">
    <source>
        <dbReference type="ARBA" id="ARBA00001946"/>
    </source>
</evidence>
<keyword evidence="8" id="KW-0067">ATP-binding</keyword>
<feature type="domain" description="Poly A polymerase head" evidence="12">
    <location>
        <begin position="6"/>
        <end position="132"/>
    </location>
</feature>
<dbReference type="Proteomes" id="UP000255279">
    <property type="component" value="Unassembled WGS sequence"/>
</dbReference>
<dbReference type="GO" id="GO:0005524">
    <property type="term" value="F:ATP binding"/>
    <property type="evidence" value="ECO:0007669"/>
    <property type="project" value="UniProtKB-KW"/>
</dbReference>
<comment type="cofactor">
    <cofactor evidence="1">
        <name>Mg(2+)</name>
        <dbReference type="ChEBI" id="CHEBI:18420"/>
    </cofactor>
</comment>
<dbReference type="SUPFAM" id="SSF81891">
    <property type="entry name" value="Poly A polymerase C-terminal region-like"/>
    <property type="match status" value="1"/>
</dbReference>
<keyword evidence="7" id="KW-0692">RNA repair</keyword>
<dbReference type="Gene3D" id="1.10.3090.10">
    <property type="entry name" value="cca-adding enzyme, domain 2"/>
    <property type="match status" value="1"/>
</dbReference>
<dbReference type="GO" id="GO:0003723">
    <property type="term" value="F:RNA binding"/>
    <property type="evidence" value="ECO:0007669"/>
    <property type="project" value="UniProtKB-KW"/>
</dbReference>
<dbReference type="SUPFAM" id="SSF81301">
    <property type="entry name" value="Nucleotidyltransferase"/>
    <property type="match status" value="1"/>
</dbReference>
<evidence type="ECO:0000259" key="12">
    <source>
        <dbReference type="Pfam" id="PF01743"/>
    </source>
</evidence>
<dbReference type="Pfam" id="PF12627">
    <property type="entry name" value="PolyA_pol_RNAbd"/>
    <property type="match status" value="1"/>
</dbReference>
<keyword evidence="6" id="KW-0547">Nucleotide-binding</keyword>
<dbReference type="OrthoDB" id="9805698at2"/>
<dbReference type="InterPro" id="IPR043519">
    <property type="entry name" value="NT_sf"/>
</dbReference>
<evidence type="ECO:0000256" key="5">
    <source>
        <dbReference type="ARBA" id="ARBA00022723"/>
    </source>
</evidence>
<dbReference type="Pfam" id="PF01743">
    <property type="entry name" value="PolyA_pol"/>
    <property type="match status" value="1"/>
</dbReference>
<keyword evidence="3" id="KW-0819">tRNA processing</keyword>
<evidence type="ECO:0000313" key="15">
    <source>
        <dbReference type="EMBL" id="STZ14098.1"/>
    </source>
</evidence>
<organism evidence="14 16">
    <name type="scientific">Moraxella caviae</name>
    <dbReference type="NCBI Taxonomy" id="34060"/>
    <lineage>
        <taxon>Bacteria</taxon>
        <taxon>Pseudomonadati</taxon>
        <taxon>Pseudomonadota</taxon>
        <taxon>Gammaproteobacteria</taxon>
        <taxon>Moraxellales</taxon>
        <taxon>Moraxellaceae</taxon>
        <taxon>Moraxella</taxon>
    </lineage>
</organism>
<accession>A0A1T0ACT2</accession>